<keyword evidence="1" id="KW-0812">Transmembrane</keyword>
<sequence length="107" mass="13027">MGILQYFIGPIIVFLIMHPIFSTLYKNVEKKDKGFVLSYYRLTHRGKLIRSLWVMLFLFLIFPLHYWGEDLTRNELPMYATNFLLVFVIDILYNYTKWKKHENINFL</sequence>
<keyword evidence="1" id="KW-1133">Transmembrane helix</keyword>
<feature type="transmembrane region" description="Helical" evidence="1">
    <location>
        <begin position="48"/>
        <end position="67"/>
    </location>
</feature>
<keyword evidence="1" id="KW-0472">Membrane</keyword>
<protein>
    <submittedName>
        <fullName evidence="2">Uncharacterized protein</fullName>
    </submittedName>
</protein>
<dbReference type="EMBL" id="AVBF01000001">
    <property type="protein sequence ID" value="KGP74634.1"/>
    <property type="molecule type" value="Genomic_DNA"/>
</dbReference>
<keyword evidence="3" id="KW-1185">Reference proteome</keyword>
<feature type="transmembrane region" description="Helical" evidence="1">
    <location>
        <begin position="6"/>
        <end position="28"/>
    </location>
</feature>
<organism evidence="2 3">
    <name type="scientific">Pontibacillus yanchengensis Y32</name>
    <dbReference type="NCBI Taxonomy" id="1385514"/>
    <lineage>
        <taxon>Bacteria</taxon>
        <taxon>Bacillati</taxon>
        <taxon>Bacillota</taxon>
        <taxon>Bacilli</taxon>
        <taxon>Bacillales</taxon>
        <taxon>Bacillaceae</taxon>
        <taxon>Pontibacillus</taxon>
    </lineage>
</organism>
<accession>A0A0A2TGE1</accession>
<dbReference type="AlphaFoldDB" id="A0A0A2TGE1"/>
<proteinExistence type="predicted"/>
<name>A0A0A2TGE1_9BACI</name>
<comment type="caution">
    <text evidence="2">The sequence shown here is derived from an EMBL/GenBank/DDBJ whole genome shotgun (WGS) entry which is preliminary data.</text>
</comment>
<evidence type="ECO:0000313" key="3">
    <source>
        <dbReference type="Proteomes" id="UP000030147"/>
    </source>
</evidence>
<evidence type="ECO:0000256" key="1">
    <source>
        <dbReference type="SAM" id="Phobius"/>
    </source>
</evidence>
<gene>
    <name evidence="2" type="ORF">N782_00975</name>
</gene>
<feature type="transmembrane region" description="Helical" evidence="1">
    <location>
        <begin position="79"/>
        <end position="96"/>
    </location>
</feature>
<dbReference type="eggNOG" id="ENOG50338SS">
    <property type="taxonomic scope" value="Bacteria"/>
</dbReference>
<evidence type="ECO:0000313" key="2">
    <source>
        <dbReference type="EMBL" id="KGP74634.1"/>
    </source>
</evidence>
<dbReference type="Proteomes" id="UP000030147">
    <property type="component" value="Unassembled WGS sequence"/>
</dbReference>
<reference evidence="2 3" key="1">
    <citation type="journal article" date="2015" name="Stand. Genomic Sci.">
        <title>High quality draft genome sequence of the moderately halophilic bacterium Pontibacillus yanchengensis Y32(T) and comparison among Pontibacillus genomes.</title>
        <authorList>
            <person name="Huang J."/>
            <person name="Qiao Z.X."/>
            <person name="Tang J.W."/>
            <person name="Wang G."/>
        </authorList>
    </citation>
    <scope>NUCLEOTIDE SEQUENCE [LARGE SCALE GENOMIC DNA]</scope>
    <source>
        <strain evidence="2 3">Y32</strain>
    </source>
</reference>